<organism evidence="5 6">
    <name type="scientific">Pseudoxanthomonas taiwanensis</name>
    <dbReference type="NCBI Taxonomy" id="176598"/>
    <lineage>
        <taxon>Bacteria</taxon>
        <taxon>Pseudomonadati</taxon>
        <taxon>Pseudomonadota</taxon>
        <taxon>Gammaproteobacteria</taxon>
        <taxon>Lysobacterales</taxon>
        <taxon>Lysobacteraceae</taxon>
        <taxon>Pseudoxanthomonas</taxon>
    </lineage>
</organism>
<dbReference type="GO" id="GO:0003677">
    <property type="term" value="F:DNA binding"/>
    <property type="evidence" value="ECO:0007669"/>
    <property type="project" value="UniProtKB-KW"/>
</dbReference>
<sequence>MSNSPICTGASLGLLVRQVRDAMRARWERELARAGHDLNFSQFLTIKKLADGVANVTELARLAELSPGAMTRLLDKLEARGLIVRVADADDRRVLNIRLTPAGQQIARDIAQCGERVRDAALAGLDEAQRAQFMRLLAQVRDNLSKPDP</sequence>
<keyword evidence="3" id="KW-0804">Transcription</keyword>
<dbReference type="PRINTS" id="PR00598">
    <property type="entry name" value="HTHMARR"/>
</dbReference>
<evidence type="ECO:0000256" key="1">
    <source>
        <dbReference type="ARBA" id="ARBA00023015"/>
    </source>
</evidence>
<dbReference type="Gene3D" id="1.10.10.10">
    <property type="entry name" value="Winged helix-like DNA-binding domain superfamily/Winged helix DNA-binding domain"/>
    <property type="match status" value="1"/>
</dbReference>
<dbReference type="OrthoDB" id="32523at2"/>
<evidence type="ECO:0000256" key="2">
    <source>
        <dbReference type="ARBA" id="ARBA00023125"/>
    </source>
</evidence>
<dbReference type="PROSITE" id="PS01117">
    <property type="entry name" value="HTH_MARR_1"/>
    <property type="match status" value="1"/>
</dbReference>
<dbReference type="EMBL" id="PDWK01000082">
    <property type="protein sequence ID" value="KAF1685830.1"/>
    <property type="molecule type" value="Genomic_DNA"/>
</dbReference>
<dbReference type="PANTHER" id="PTHR33164:SF64">
    <property type="entry name" value="TRANSCRIPTIONAL REGULATOR SLYA"/>
    <property type="match status" value="1"/>
</dbReference>
<dbReference type="AlphaFoldDB" id="A0A921NYX9"/>
<evidence type="ECO:0000259" key="4">
    <source>
        <dbReference type="PROSITE" id="PS50995"/>
    </source>
</evidence>
<keyword evidence="2" id="KW-0238">DNA-binding</keyword>
<dbReference type="SUPFAM" id="SSF46785">
    <property type="entry name" value="Winged helix' DNA-binding domain"/>
    <property type="match status" value="1"/>
</dbReference>
<dbReference type="RefSeq" id="WP_162125351.1">
    <property type="nucleotide sequence ID" value="NZ_PDWK01000082.1"/>
</dbReference>
<dbReference type="InterPro" id="IPR000835">
    <property type="entry name" value="HTH_MarR-typ"/>
</dbReference>
<dbReference type="InterPro" id="IPR039422">
    <property type="entry name" value="MarR/SlyA-like"/>
</dbReference>
<dbReference type="GO" id="GO:0006950">
    <property type="term" value="P:response to stress"/>
    <property type="evidence" value="ECO:0007669"/>
    <property type="project" value="TreeGrafter"/>
</dbReference>
<evidence type="ECO:0000256" key="3">
    <source>
        <dbReference type="ARBA" id="ARBA00023163"/>
    </source>
</evidence>
<evidence type="ECO:0000313" key="6">
    <source>
        <dbReference type="Proteomes" id="UP000717981"/>
    </source>
</evidence>
<proteinExistence type="predicted"/>
<evidence type="ECO:0000313" key="5">
    <source>
        <dbReference type="EMBL" id="KAF1685830.1"/>
    </source>
</evidence>
<protein>
    <submittedName>
        <fullName evidence="5">MarR family transcriptional regulator</fullName>
    </submittedName>
</protein>
<dbReference type="SMART" id="SM00347">
    <property type="entry name" value="HTH_MARR"/>
    <property type="match status" value="1"/>
</dbReference>
<name>A0A921NYX9_9GAMM</name>
<dbReference type="Pfam" id="PF01047">
    <property type="entry name" value="MarR"/>
    <property type="match status" value="1"/>
</dbReference>
<dbReference type="GO" id="GO:0003700">
    <property type="term" value="F:DNA-binding transcription factor activity"/>
    <property type="evidence" value="ECO:0007669"/>
    <property type="project" value="InterPro"/>
</dbReference>
<gene>
    <name evidence="5" type="ORF">CR938_12615</name>
</gene>
<dbReference type="InterPro" id="IPR023187">
    <property type="entry name" value="Tscrpt_reg_MarR-type_CS"/>
</dbReference>
<keyword evidence="1" id="KW-0805">Transcription regulation</keyword>
<dbReference type="InterPro" id="IPR036390">
    <property type="entry name" value="WH_DNA-bd_sf"/>
</dbReference>
<dbReference type="PANTHER" id="PTHR33164">
    <property type="entry name" value="TRANSCRIPTIONAL REGULATOR, MARR FAMILY"/>
    <property type="match status" value="1"/>
</dbReference>
<feature type="domain" description="HTH marR-type" evidence="4">
    <location>
        <begin position="9"/>
        <end position="142"/>
    </location>
</feature>
<dbReference type="Proteomes" id="UP000717981">
    <property type="component" value="Unassembled WGS sequence"/>
</dbReference>
<keyword evidence="6" id="KW-1185">Reference proteome</keyword>
<dbReference type="PROSITE" id="PS50995">
    <property type="entry name" value="HTH_MARR_2"/>
    <property type="match status" value="1"/>
</dbReference>
<reference evidence="5" key="1">
    <citation type="submission" date="2017-10" db="EMBL/GenBank/DDBJ databases">
        <title>Whole genome sequencing of members of genus Pseudoxanthomonas.</title>
        <authorList>
            <person name="Kumar S."/>
            <person name="Bansal K."/>
            <person name="Kaur A."/>
            <person name="Patil P."/>
            <person name="Sharma S."/>
            <person name="Patil P.B."/>
        </authorList>
    </citation>
    <scope>NUCLEOTIDE SEQUENCE</scope>
    <source>
        <strain evidence="5">DSM 22914</strain>
    </source>
</reference>
<comment type="caution">
    <text evidence="5">The sequence shown here is derived from an EMBL/GenBank/DDBJ whole genome shotgun (WGS) entry which is preliminary data.</text>
</comment>
<dbReference type="InterPro" id="IPR036388">
    <property type="entry name" value="WH-like_DNA-bd_sf"/>
</dbReference>
<accession>A0A921NYX9</accession>